<evidence type="ECO:0000256" key="4">
    <source>
        <dbReference type="RuleBase" id="RU003792"/>
    </source>
</evidence>
<dbReference type="NCBIfam" id="TIGR00071">
    <property type="entry name" value="hisT_truA"/>
    <property type="match status" value="1"/>
</dbReference>
<dbReference type="eggNOG" id="KOG2554">
    <property type="taxonomic scope" value="Eukaryota"/>
</dbReference>
<evidence type="ECO:0000256" key="3">
    <source>
        <dbReference type="ARBA" id="ARBA00023235"/>
    </source>
</evidence>
<feature type="region of interest" description="Disordered" evidence="5">
    <location>
        <begin position="1"/>
        <end position="58"/>
    </location>
</feature>
<dbReference type="FunFam" id="3.30.70.580:FF:000032">
    <property type="entry name" value="tRNA pseudouridine synthase"/>
    <property type="match status" value="1"/>
</dbReference>
<dbReference type="Gene3D" id="3.30.70.660">
    <property type="entry name" value="Pseudouridine synthase I, catalytic domain, C-terminal subdomain"/>
    <property type="match status" value="1"/>
</dbReference>
<dbReference type="GO" id="GO:0160147">
    <property type="term" value="F:tRNA pseudouridine(38-40) synthase activity"/>
    <property type="evidence" value="ECO:0007669"/>
    <property type="project" value="UniProtKB-EC"/>
</dbReference>
<feature type="domain" description="Pseudouridine synthase I TruA alpha/beta" evidence="6">
    <location>
        <begin position="198"/>
        <end position="314"/>
    </location>
</feature>
<dbReference type="Gene3D" id="3.30.70.580">
    <property type="entry name" value="Pseudouridine synthase I, catalytic domain, N-terminal subdomain"/>
    <property type="match status" value="1"/>
</dbReference>
<dbReference type="GO" id="GO:0031119">
    <property type="term" value="P:tRNA pseudouridine synthesis"/>
    <property type="evidence" value="ECO:0007669"/>
    <property type="project" value="TreeGrafter"/>
</dbReference>
<reference evidence="7 8" key="1">
    <citation type="journal article" date="2010" name="Cell">
        <title>The genome of Naegleria gruberi illuminates early eukaryotic versatility.</title>
        <authorList>
            <person name="Fritz-Laylin L.K."/>
            <person name="Prochnik S.E."/>
            <person name="Ginger M.L."/>
            <person name="Dacks J.B."/>
            <person name="Carpenter M.L."/>
            <person name="Field M.C."/>
            <person name="Kuo A."/>
            <person name="Paredez A."/>
            <person name="Chapman J."/>
            <person name="Pham J."/>
            <person name="Shu S."/>
            <person name="Neupane R."/>
            <person name="Cipriano M."/>
            <person name="Mancuso J."/>
            <person name="Tu H."/>
            <person name="Salamov A."/>
            <person name="Lindquist E."/>
            <person name="Shapiro H."/>
            <person name="Lucas S."/>
            <person name="Grigoriev I.V."/>
            <person name="Cande W.Z."/>
            <person name="Fulton C."/>
            <person name="Rokhsar D.S."/>
            <person name="Dawson S.C."/>
        </authorList>
    </citation>
    <scope>NUCLEOTIDE SEQUENCE [LARGE SCALE GENOMIC DNA]</scope>
    <source>
        <strain evidence="7 8">NEG-M</strain>
    </source>
</reference>
<dbReference type="Proteomes" id="UP000006671">
    <property type="component" value="Unassembled WGS sequence"/>
</dbReference>
<dbReference type="PANTHER" id="PTHR11142:SF5">
    <property type="entry name" value="TRNA PSEUDOURIDINE(38_39) SYNTHASE"/>
    <property type="match status" value="1"/>
</dbReference>
<dbReference type="KEGG" id="ngr:NAEGRDRAFT_50518"/>
<dbReference type="SUPFAM" id="SSF55120">
    <property type="entry name" value="Pseudouridine synthase"/>
    <property type="match status" value="1"/>
</dbReference>
<dbReference type="InterPro" id="IPR020103">
    <property type="entry name" value="PsdUridine_synth_cat_dom_sf"/>
</dbReference>
<evidence type="ECO:0000313" key="8">
    <source>
        <dbReference type="Proteomes" id="UP000006671"/>
    </source>
</evidence>
<dbReference type="VEuPathDB" id="AmoebaDB:NAEGRDRAFT_50518"/>
<dbReference type="GeneID" id="8851863"/>
<dbReference type="GO" id="GO:1990481">
    <property type="term" value="P:mRNA pseudouridine synthesis"/>
    <property type="evidence" value="ECO:0007669"/>
    <property type="project" value="TreeGrafter"/>
</dbReference>
<accession>D2VLE9</accession>
<protein>
    <recommendedName>
        <fullName evidence="4">tRNA pseudouridine synthase</fullName>
        <ecNumber evidence="4">5.4.99.12</ecNumber>
    </recommendedName>
</protein>
<evidence type="ECO:0000256" key="5">
    <source>
        <dbReference type="SAM" id="MobiDB-lite"/>
    </source>
</evidence>
<keyword evidence="8" id="KW-1185">Reference proteome</keyword>
<organism evidence="8">
    <name type="scientific">Naegleria gruberi</name>
    <name type="common">Amoeba</name>
    <dbReference type="NCBI Taxonomy" id="5762"/>
    <lineage>
        <taxon>Eukaryota</taxon>
        <taxon>Discoba</taxon>
        <taxon>Heterolobosea</taxon>
        <taxon>Tetramitia</taxon>
        <taxon>Eutetramitia</taxon>
        <taxon>Vahlkampfiidae</taxon>
        <taxon>Naegleria</taxon>
    </lineage>
</organism>
<proteinExistence type="inferred from homology"/>
<evidence type="ECO:0000256" key="1">
    <source>
        <dbReference type="ARBA" id="ARBA00009375"/>
    </source>
</evidence>
<gene>
    <name evidence="7" type="ORF">NAEGRDRAFT_50518</name>
</gene>
<dbReference type="AlphaFoldDB" id="D2VLE9"/>
<evidence type="ECO:0000259" key="6">
    <source>
        <dbReference type="Pfam" id="PF01416"/>
    </source>
</evidence>
<comment type="similarity">
    <text evidence="1 4">Belongs to the tRNA pseudouridine synthase TruA family.</text>
</comment>
<comment type="catalytic activity">
    <reaction evidence="4">
        <text>uridine(38/39/40) in tRNA = pseudouridine(38/39/40) in tRNA</text>
        <dbReference type="Rhea" id="RHEA:22376"/>
        <dbReference type="Rhea" id="RHEA-COMP:10085"/>
        <dbReference type="Rhea" id="RHEA-COMP:10087"/>
        <dbReference type="ChEBI" id="CHEBI:65314"/>
        <dbReference type="ChEBI" id="CHEBI:65315"/>
        <dbReference type="EC" id="5.4.99.12"/>
    </reaction>
</comment>
<dbReference type="GO" id="GO:0003723">
    <property type="term" value="F:RNA binding"/>
    <property type="evidence" value="ECO:0007669"/>
    <property type="project" value="InterPro"/>
</dbReference>
<dbReference type="FunCoup" id="D2VLE9">
    <property type="interactions" value="478"/>
</dbReference>
<feature type="compositionally biased region" description="Basic and acidic residues" evidence="5">
    <location>
        <begin position="1"/>
        <end position="29"/>
    </location>
</feature>
<keyword evidence="2 4" id="KW-0819">tRNA processing</keyword>
<dbReference type="STRING" id="5762.D2VLE9"/>
<keyword evidence="3 4" id="KW-0413">Isomerase</keyword>
<dbReference type="InterPro" id="IPR020094">
    <property type="entry name" value="TruA/RsuA/RluB/E/F_N"/>
</dbReference>
<dbReference type="EC" id="5.4.99.12" evidence="4"/>
<sequence>MDNKENNSSLQEKHLLEKSPKDMTHEELVKIATLYQEEKRKSESGNKQNKKKKKKKEQVIDWSTQTYRHIALKIAYLGFNYQGLSKQLHTPNTIEHHLFEALKTLKLIEHEDNCEFTKCGRTDKGVSALGQVVSFNCRYNPKKNDYVRLINSLLPDDIRVLAWCPVSKDFDARFGCLQRTYKYYFIRQNLNIEKMKQAAAHFVGEHDFRNFCKINEEVTNFRRRILSMEIIKSDLLHQQHGNDEYFEIYEIVVCGTSFLWHQVRCMTAILFLIGEGKEEPSVIPELLDIEKYKARPVYHIASEFPLVLYDCVFEDLKWIHTNDMISSQADLTNHFYEMWRSSSLKSTMYNIFYQAANNTLVDNSNTFGKDLNTNVDSNTEDATRKYTTVKKAVKAMKPIQRGPKYVKLLERPRAFSLEECVESSKKKRKQ</sequence>
<dbReference type="InterPro" id="IPR020095">
    <property type="entry name" value="PsdUridine_synth_TruA_C"/>
</dbReference>
<dbReference type="GO" id="GO:0005737">
    <property type="term" value="C:cytoplasm"/>
    <property type="evidence" value="ECO:0007669"/>
    <property type="project" value="TreeGrafter"/>
</dbReference>
<name>D2VLE9_NAEGR</name>
<evidence type="ECO:0000313" key="7">
    <source>
        <dbReference type="EMBL" id="EFC42299.1"/>
    </source>
</evidence>
<dbReference type="InParanoid" id="D2VLE9"/>
<dbReference type="PANTHER" id="PTHR11142">
    <property type="entry name" value="PSEUDOURIDYLATE SYNTHASE"/>
    <property type="match status" value="1"/>
</dbReference>
<dbReference type="OMA" id="DCKFPEM"/>
<dbReference type="EMBL" id="GG738880">
    <property type="protein sequence ID" value="EFC42299.1"/>
    <property type="molecule type" value="Genomic_DNA"/>
</dbReference>
<dbReference type="HAMAP" id="MF_00171">
    <property type="entry name" value="TruA"/>
    <property type="match status" value="1"/>
</dbReference>
<dbReference type="InterPro" id="IPR001406">
    <property type="entry name" value="PsdUridine_synth_TruA"/>
</dbReference>
<dbReference type="InterPro" id="IPR020097">
    <property type="entry name" value="PsdUridine_synth_TruA_a/b_dom"/>
</dbReference>
<evidence type="ECO:0000256" key="2">
    <source>
        <dbReference type="ARBA" id="ARBA00022694"/>
    </source>
</evidence>
<dbReference type="RefSeq" id="XP_002675043.1">
    <property type="nucleotide sequence ID" value="XM_002674997.1"/>
</dbReference>
<dbReference type="GO" id="GO:0005634">
    <property type="term" value="C:nucleus"/>
    <property type="evidence" value="ECO:0007669"/>
    <property type="project" value="TreeGrafter"/>
</dbReference>
<dbReference type="OrthoDB" id="25767at2759"/>
<dbReference type="Pfam" id="PF01416">
    <property type="entry name" value="PseudoU_synth_1"/>
    <property type="match status" value="1"/>
</dbReference>